<dbReference type="InterPro" id="IPR013783">
    <property type="entry name" value="Ig-like_fold"/>
</dbReference>
<keyword evidence="2" id="KW-1133">Transmembrane helix</keyword>
<dbReference type="GO" id="GO:0009897">
    <property type="term" value="C:external side of plasma membrane"/>
    <property type="evidence" value="ECO:0007669"/>
    <property type="project" value="TreeGrafter"/>
</dbReference>
<proteinExistence type="predicted"/>
<feature type="compositionally biased region" description="Acidic residues" evidence="1">
    <location>
        <begin position="213"/>
        <end position="223"/>
    </location>
</feature>
<evidence type="ECO:0000256" key="2">
    <source>
        <dbReference type="SAM" id="Phobius"/>
    </source>
</evidence>
<feature type="signal peptide" evidence="3">
    <location>
        <begin position="1"/>
        <end position="18"/>
    </location>
</feature>
<accession>A0A9Q1F3M9</accession>
<keyword evidence="6" id="KW-1185">Reference proteome</keyword>
<gene>
    <name evidence="5" type="ORF">SKAU_G00255430</name>
</gene>
<sequence length="264" mass="30154">MASAKAWCALMLRVLVLASLQKEGNLRSYKEIIPANIGLMIREKSDAINVRWKNPNRKINNQCYESNLQYKSQCDLDWQDFVLPSLNFTLQHIAKGSRKKYMFKVRMRYACLHHSWSAWTAESHSERGDISGSCFEANPNLHLVIIVIPVIFFLVFLVAQKRIRRLLLPQVPDPKHTYEDLIKIDQSQLEKTFKDCHDECVSLKIEIVHPEKEEEEEEEEECEVPPGAGDAERTTLTPDTAPGDSACPSNSPAHALERSGYVCL</sequence>
<dbReference type="InterPro" id="IPR048648">
    <property type="entry name" value="CRLF2-like_D2"/>
</dbReference>
<dbReference type="GO" id="GO:0004896">
    <property type="term" value="F:cytokine receptor activity"/>
    <property type="evidence" value="ECO:0007669"/>
    <property type="project" value="TreeGrafter"/>
</dbReference>
<keyword evidence="2" id="KW-0472">Membrane</keyword>
<dbReference type="PANTHER" id="PTHR23037:SF47">
    <property type="entry name" value="INTERLEUKIN 2 RECEPTOR SUBUNIT GAMMA"/>
    <property type="match status" value="1"/>
</dbReference>
<keyword evidence="2" id="KW-0812">Transmembrane</keyword>
<name>A0A9Q1F3M9_SYNKA</name>
<evidence type="ECO:0000256" key="3">
    <source>
        <dbReference type="SAM" id="SignalP"/>
    </source>
</evidence>
<dbReference type="AlphaFoldDB" id="A0A9Q1F3M9"/>
<dbReference type="Gene3D" id="2.60.40.10">
    <property type="entry name" value="Immunoglobulins"/>
    <property type="match status" value="1"/>
</dbReference>
<protein>
    <recommendedName>
        <fullName evidence="4">Cytokine receptor-like factor 2-like D2 domain-containing protein</fullName>
    </recommendedName>
</protein>
<comment type="caution">
    <text evidence="5">The sequence shown here is derived from an EMBL/GenBank/DDBJ whole genome shotgun (WGS) entry which is preliminary data.</text>
</comment>
<dbReference type="Pfam" id="PF21605">
    <property type="entry name" value="CRLF2-like_D2"/>
    <property type="match status" value="1"/>
</dbReference>
<feature type="region of interest" description="Disordered" evidence="1">
    <location>
        <begin position="209"/>
        <end position="264"/>
    </location>
</feature>
<evidence type="ECO:0000313" key="6">
    <source>
        <dbReference type="Proteomes" id="UP001152622"/>
    </source>
</evidence>
<dbReference type="Proteomes" id="UP001152622">
    <property type="component" value="Chromosome 9"/>
</dbReference>
<evidence type="ECO:0000259" key="4">
    <source>
        <dbReference type="Pfam" id="PF21605"/>
    </source>
</evidence>
<dbReference type="EMBL" id="JAINUF010000009">
    <property type="protein sequence ID" value="KAJ8350413.1"/>
    <property type="molecule type" value="Genomic_DNA"/>
</dbReference>
<feature type="chain" id="PRO_5040220159" description="Cytokine receptor-like factor 2-like D2 domain-containing protein" evidence="3">
    <location>
        <begin position="19"/>
        <end position="264"/>
    </location>
</feature>
<reference evidence="5" key="1">
    <citation type="journal article" date="2023" name="Science">
        <title>Genome structures resolve the early diversification of teleost fishes.</title>
        <authorList>
            <person name="Parey E."/>
            <person name="Louis A."/>
            <person name="Montfort J."/>
            <person name="Bouchez O."/>
            <person name="Roques C."/>
            <person name="Iampietro C."/>
            <person name="Lluch J."/>
            <person name="Castinel A."/>
            <person name="Donnadieu C."/>
            <person name="Desvignes T."/>
            <person name="Floi Bucao C."/>
            <person name="Jouanno E."/>
            <person name="Wen M."/>
            <person name="Mejri S."/>
            <person name="Dirks R."/>
            <person name="Jansen H."/>
            <person name="Henkel C."/>
            <person name="Chen W.J."/>
            <person name="Zahm M."/>
            <person name="Cabau C."/>
            <person name="Klopp C."/>
            <person name="Thompson A.W."/>
            <person name="Robinson-Rechavi M."/>
            <person name="Braasch I."/>
            <person name="Lecointre G."/>
            <person name="Bobe J."/>
            <person name="Postlethwait J.H."/>
            <person name="Berthelot C."/>
            <person name="Roest Crollius H."/>
            <person name="Guiguen Y."/>
        </authorList>
    </citation>
    <scope>NUCLEOTIDE SEQUENCE</scope>
    <source>
        <strain evidence="5">WJC10195</strain>
    </source>
</reference>
<dbReference type="OrthoDB" id="8935281at2759"/>
<organism evidence="5 6">
    <name type="scientific">Synaphobranchus kaupii</name>
    <name type="common">Kaup's arrowtooth eel</name>
    <dbReference type="NCBI Taxonomy" id="118154"/>
    <lineage>
        <taxon>Eukaryota</taxon>
        <taxon>Metazoa</taxon>
        <taxon>Chordata</taxon>
        <taxon>Craniata</taxon>
        <taxon>Vertebrata</taxon>
        <taxon>Euteleostomi</taxon>
        <taxon>Actinopterygii</taxon>
        <taxon>Neopterygii</taxon>
        <taxon>Teleostei</taxon>
        <taxon>Anguilliformes</taxon>
        <taxon>Synaphobranchidae</taxon>
        <taxon>Synaphobranchus</taxon>
    </lineage>
</organism>
<keyword evidence="3" id="KW-0732">Signal</keyword>
<feature type="transmembrane region" description="Helical" evidence="2">
    <location>
        <begin position="141"/>
        <end position="159"/>
    </location>
</feature>
<feature type="domain" description="Cytokine receptor-like factor 2-like D2" evidence="4">
    <location>
        <begin position="41"/>
        <end position="127"/>
    </location>
</feature>
<dbReference type="PANTHER" id="PTHR23037">
    <property type="entry name" value="CYTOKINE RECEPTOR"/>
    <property type="match status" value="1"/>
</dbReference>
<evidence type="ECO:0000313" key="5">
    <source>
        <dbReference type="EMBL" id="KAJ8350413.1"/>
    </source>
</evidence>
<evidence type="ECO:0000256" key="1">
    <source>
        <dbReference type="SAM" id="MobiDB-lite"/>
    </source>
</evidence>